<sequence length="167" mass="18866">MKWHERIPNIETERWVALWVHSVEAYNDFETDAARIREQARTMPARREAFLQAYDWILANPPTTREWFWATDTSFCTRAQLLEYLQAFYDYVFGDRPAPIPPPPSDEVCPHERTDRGQCVLTVAEQAAEDEAAAAAASAAAASASAGDPAGPEDQDGDQHQDEDRNR</sequence>
<accession>A0A941EM49</accession>
<feature type="region of interest" description="Disordered" evidence="1">
    <location>
        <begin position="131"/>
        <end position="167"/>
    </location>
</feature>
<feature type="compositionally biased region" description="Low complexity" evidence="1">
    <location>
        <begin position="133"/>
        <end position="146"/>
    </location>
</feature>
<evidence type="ECO:0000313" key="3">
    <source>
        <dbReference type="Proteomes" id="UP000675781"/>
    </source>
</evidence>
<feature type="compositionally biased region" description="Basic and acidic residues" evidence="1">
    <location>
        <begin position="157"/>
        <end position="167"/>
    </location>
</feature>
<organism evidence="2 3">
    <name type="scientific">Actinospica durhamensis</name>
    <dbReference type="NCBI Taxonomy" id="1508375"/>
    <lineage>
        <taxon>Bacteria</taxon>
        <taxon>Bacillati</taxon>
        <taxon>Actinomycetota</taxon>
        <taxon>Actinomycetes</taxon>
        <taxon>Catenulisporales</taxon>
        <taxon>Actinospicaceae</taxon>
        <taxon>Actinospica</taxon>
    </lineage>
</organism>
<gene>
    <name evidence="2" type="ORF">KDL01_06445</name>
</gene>
<reference evidence="2" key="1">
    <citation type="submission" date="2021-04" db="EMBL/GenBank/DDBJ databases">
        <title>Genome based classification of Actinospica acidithermotolerans sp. nov., an actinobacterium isolated from an Indonesian hot spring.</title>
        <authorList>
            <person name="Kusuma A.B."/>
            <person name="Putra K.E."/>
            <person name="Nafisah S."/>
            <person name="Loh J."/>
            <person name="Nouioui I."/>
            <person name="Goodfellow M."/>
        </authorList>
    </citation>
    <scope>NUCLEOTIDE SEQUENCE</scope>
    <source>
        <strain evidence="2">CSCA 57</strain>
    </source>
</reference>
<proteinExistence type="predicted"/>
<evidence type="ECO:0000256" key="1">
    <source>
        <dbReference type="SAM" id="MobiDB-lite"/>
    </source>
</evidence>
<evidence type="ECO:0000313" key="2">
    <source>
        <dbReference type="EMBL" id="MBR7832893.1"/>
    </source>
</evidence>
<dbReference type="RefSeq" id="WP_212527417.1">
    <property type="nucleotide sequence ID" value="NZ_JAGSOG010000018.1"/>
</dbReference>
<dbReference type="Proteomes" id="UP000675781">
    <property type="component" value="Unassembled WGS sequence"/>
</dbReference>
<keyword evidence="3" id="KW-1185">Reference proteome</keyword>
<name>A0A941EM49_9ACTN</name>
<protein>
    <submittedName>
        <fullName evidence="2">Uncharacterized protein</fullName>
    </submittedName>
</protein>
<dbReference type="EMBL" id="JAGSOG010000018">
    <property type="protein sequence ID" value="MBR7832893.1"/>
    <property type="molecule type" value="Genomic_DNA"/>
</dbReference>
<dbReference type="AlphaFoldDB" id="A0A941EM49"/>
<comment type="caution">
    <text evidence="2">The sequence shown here is derived from an EMBL/GenBank/DDBJ whole genome shotgun (WGS) entry which is preliminary data.</text>
</comment>